<dbReference type="GO" id="GO:0005886">
    <property type="term" value="C:plasma membrane"/>
    <property type="evidence" value="ECO:0007669"/>
    <property type="project" value="UniProtKB-SubCell"/>
</dbReference>
<reference evidence="11" key="1">
    <citation type="submission" date="2015-07" db="EMBL/GenBank/DDBJ databases">
        <title>Transcriptome Assembly of Anthurium amnicola.</title>
        <authorList>
            <person name="Suzuki J."/>
        </authorList>
    </citation>
    <scope>NUCLEOTIDE SEQUENCE</scope>
</reference>
<evidence type="ECO:0000256" key="8">
    <source>
        <dbReference type="ARBA" id="ARBA00038393"/>
    </source>
</evidence>
<sequence>MMEQALLFLLLVVTAAVGDDTNARVVEVRCGTEVALNATVFLPSLIANMDGTREQVRAAGFGISTSGADHSLALCYRGLPALGCMPCYSAARTTLPGCFPYIGGRVYLDGCFMRAEKYDFY</sequence>
<keyword evidence="5" id="KW-0965">Cell junction</keyword>
<keyword evidence="3 9" id="KW-0732">Signal</keyword>
<keyword evidence="2" id="KW-0945">Host-virus interaction</keyword>
<comment type="similarity">
    <text evidence="8">Belongs to the cysteine-rich repeat secretory protein family. Plasmodesmata-located proteins (PDLD) subfamily.</text>
</comment>
<name>A0A1D1XGJ0_9ARAE</name>
<dbReference type="InterPro" id="IPR002902">
    <property type="entry name" value="GNK2"/>
</dbReference>
<evidence type="ECO:0000259" key="10">
    <source>
        <dbReference type="PROSITE" id="PS51473"/>
    </source>
</evidence>
<feature type="domain" description="Gnk2-homologous" evidence="10">
    <location>
        <begin position="16"/>
        <end position="120"/>
    </location>
</feature>
<dbReference type="AlphaFoldDB" id="A0A1D1XGJ0"/>
<dbReference type="PANTHER" id="PTHR32080">
    <property type="entry name" value="ANTIFUNGAL PROTEIN GINKBILOBIN-2-LIKE"/>
    <property type="match status" value="1"/>
</dbReference>
<dbReference type="CDD" id="cd23509">
    <property type="entry name" value="Gnk2-like"/>
    <property type="match status" value="1"/>
</dbReference>
<dbReference type="Gene3D" id="3.30.430.20">
    <property type="entry name" value="Gnk2 domain, C-X8-C-X2-C motif"/>
    <property type="match status" value="1"/>
</dbReference>
<keyword evidence="4" id="KW-0677">Repeat</keyword>
<evidence type="ECO:0000256" key="7">
    <source>
        <dbReference type="ARBA" id="ARBA00024184"/>
    </source>
</evidence>
<proteinExistence type="inferred from homology"/>
<evidence type="ECO:0000256" key="2">
    <source>
        <dbReference type="ARBA" id="ARBA00022581"/>
    </source>
</evidence>
<evidence type="ECO:0000313" key="11">
    <source>
        <dbReference type="EMBL" id="JAT41502.1"/>
    </source>
</evidence>
<feature type="non-terminal residue" evidence="11">
    <location>
        <position position="121"/>
    </location>
</feature>
<evidence type="ECO:0000256" key="9">
    <source>
        <dbReference type="SAM" id="SignalP"/>
    </source>
</evidence>
<protein>
    <submittedName>
        <fullName evidence="11">Cysteine-rich receptor-like protein kinase 2</fullName>
    </submittedName>
</protein>
<gene>
    <name evidence="11" type="primary">CRK2_1</name>
    <name evidence="11" type="ORF">g.42705</name>
</gene>
<organism evidence="11">
    <name type="scientific">Anthurium amnicola</name>
    <dbReference type="NCBI Taxonomy" id="1678845"/>
    <lineage>
        <taxon>Eukaryota</taxon>
        <taxon>Viridiplantae</taxon>
        <taxon>Streptophyta</taxon>
        <taxon>Embryophyta</taxon>
        <taxon>Tracheophyta</taxon>
        <taxon>Spermatophyta</taxon>
        <taxon>Magnoliopsida</taxon>
        <taxon>Liliopsida</taxon>
        <taxon>Araceae</taxon>
        <taxon>Pothoideae</taxon>
        <taxon>Potheae</taxon>
        <taxon>Anthurium</taxon>
    </lineage>
</organism>
<keyword evidence="11" id="KW-0675">Receptor</keyword>
<accession>A0A1D1XGJ0</accession>
<dbReference type="EMBL" id="GDJX01026434">
    <property type="protein sequence ID" value="JAT41502.1"/>
    <property type="molecule type" value="Transcribed_RNA"/>
</dbReference>
<evidence type="ECO:0000256" key="3">
    <source>
        <dbReference type="ARBA" id="ARBA00022729"/>
    </source>
</evidence>
<comment type="subcellular location">
    <subcellularLocation>
        <location evidence="7">Cell junction</location>
        <location evidence="7">Plasmodesma</location>
    </subcellularLocation>
    <subcellularLocation>
        <location evidence="1">Cell membrane</location>
        <topology evidence="1">Single-pass type I membrane protein</topology>
    </subcellularLocation>
</comment>
<evidence type="ECO:0000256" key="6">
    <source>
        <dbReference type="ARBA" id="ARBA00023157"/>
    </source>
</evidence>
<dbReference type="InterPro" id="IPR051378">
    <property type="entry name" value="Cell2Cell_Antifungal"/>
</dbReference>
<dbReference type="InterPro" id="IPR038408">
    <property type="entry name" value="GNK2_sf"/>
</dbReference>
<dbReference type="GO" id="GO:0009506">
    <property type="term" value="C:plasmodesma"/>
    <property type="evidence" value="ECO:0007669"/>
    <property type="project" value="UniProtKB-SubCell"/>
</dbReference>
<keyword evidence="11" id="KW-0808">Transferase</keyword>
<feature type="chain" id="PRO_5008899465" evidence="9">
    <location>
        <begin position="19"/>
        <end position="121"/>
    </location>
</feature>
<dbReference type="PANTHER" id="PTHR32080:SF27">
    <property type="entry name" value="OS01G0548750 PROTEIN"/>
    <property type="match status" value="1"/>
</dbReference>
<keyword evidence="6" id="KW-1015">Disulfide bond</keyword>
<evidence type="ECO:0000256" key="4">
    <source>
        <dbReference type="ARBA" id="ARBA00022737"/>
    </source>
</evidence>
<keyword evidence="11" id="KW-0418">Kinase</keyword>
<feature type="signal peptide" evidence="9">
    <location>
        <begin position="1"/>
        <end position="18"/>
    </location>
</feature>
<dbReference type="GO" id="GO:0016301">
    <property type="term" value="F:kinase activity"/>
    <property type="evidence" value="ECO:0007669"/>
    <property type="project" value="UniProtKB-KW"/>
</dbReference>
<evidence type="ECO:0000256" key="1">
    <source>
        <dbReference type="ARBA" id="ARBA00004251"/>
    </source>
</evidence>
<evidence type="ECO:0000256" key="5">
    <source>
        <dbReference type="ARBA" id="ARBA00022949"/>
    </source>
</evidence>
<dbReference type="PROSITE" id="PS51473">
    <property type="entry name" value="GNK2"/>
    <property type="match status" value="1"/>
</dbReference>